<accession>A0A1G2BBN3</accession>
<keyword evidence="2" id="KW-0472">Membrane</keyword>
<evidence type="ECO:0000256" key="1">
    <source>
        <dbReference type="ARBA" id="ARBA00006068"/>
    </source>
</evidence>
<evidence type="ECO:0000313" key="5">
    <source>
        <dbReference type="Proteomes" id="UP000176420"/>
    </source>
</evidence>
<reference evidence="4 5" key="1">
    <citation type="journal article" date="2016" name="Nat. Commun.">
        <title>Thousands of microbial genomes shed light on interconnected biogeochemical processes in an aquifer system.</title>
        <authorList>
            <person name="Anantharaman K."/>
            <person name="Brown C.T."/>
            <person name="Hug L.A."/>
            <person name="Sharon I."/>
            <person name="Castelle C.J."/>
            <person name="Probst A.J."/>
            <person name="Thomas B.C."/>
            <person name="Singh A."/>
            <person name="Wilkins M.J."/>
            <person name="Karaoz U."/>
            <person name="Brodie E.L."/>
            <person name="Williams K.H."/>
            <person name="Hubbard S.S."/>
            <person name="Banfield J.F."/>
        </authorList>
    </citation>
    <scope>NUCLEOTIDE SEQUENCE [LARGE SCALE GENOMIC DNA]</scope>
</reference>
<evidence type="ECO:0000259" key="3">
    <source>
        <dbReference type="Pfam" id="PF03816"/>
    </source>
</evidence>
<proteinExistence type="inferred from homology"/>
<dbReference type="PROSITE" id="PS51257">
    <property type="entry name" value="PROKAR_LIPOPROTEIN"/>
    <property type="match status" value="1"/>
</dbReference>
<gene>
    <name evidence="4" type="ORF">A2319_02130</name>
</gene>
<dbReference type="Gene3D" id="3.40.630.190">
    <property type="entry name" value="LCP protein"/>
    <property type="match status" value="1"/>
</dbReference>
<dbReference type="Pfam" id="PF03816">
    <property type="entry name" value="LytR_cpsA_psr"/>
    <property type="match status" value="1"/>
</dbReference>
<comment type="caution">
    <text evidence="4">The sequence shown here is derived from an EMBL/GenBank/DDBJ whole genome shotgun (WGS) entry which is preliminary data.</text>
</comment>
<sequence>MKRLSAFIFGFGITGVILIIGCIFFFYVTSPNRYNVLVVGSDQRGSERARSDVMFVLSIPKQGDKNPFMLSIPRDTKVEDAEWGLQKMTHFYALGDRPDDGKELGNIDLTKKEVENLLDIEIDATVEVTFQSFAELVDALGGVAIEQRADTGEQFNGVDTSALTGKTISGEEALTVIRDRFTGGRSDFNRQADERQVFQGLFNKIKKPAQAQQLLNYFTDSAQARLHYKKVKVVRFLIGALIARKGSVSIAGMDQESLPGQSDYIYTPDFGKELYYWVADEEAIKNLVDKNFR</sequence>
<comment type="similarity">
    <text evidence="1">Belongs to the LytR/CpsA/Psr (LCP) family.</text>
</comment>
<dbReference type="PANTHER" id="PTHR33392">
    <property type="entry name" value="POLYISOPRENYL-TEICHOIC ACID--PEPTIDOGLYCAN TEICHOIC ACID TRANSFERASE TAGU"/>
    <property type="match status" value="1"/>
</dbReference>
<dbReference type="PANTHER" id="PTHR33392:SF6">
    <property type="entry name" value="POLYISOPRENYL-TEICHOIC ACID--PEPTIDOGLYCAN TEICHOIC ACID TRANSFERASE TAGU"/>
    <property type="match status" value="1"/>
</dbReference>
<name>A0A1G2BBN3_9BACT</name>
<organism evidence="4 5">
    <name type="scientific">Candidatus Kerfeldbacteria bacterium RIFOXYB2_FULL_38_14</name>
    <dbReference type="NCBI Taxonomy" id="1798547"/>
    <lineage>
        <taxon>Bacteria</taxon>
        <taxon>Candidatus Kerfeldiibacteriota</taxon>
    </lineage>
</organism>
<dbReference type="Proteomes" id="UP000176420">
    <property type="component" value="Unassembled WGS sequence"/>
</dbReference>
<evidence type="ECO:0000256" key="2">
    <source>
        <dbReference type="SAM" id="Phobius"/>
    </source>
</evidence>
<protein>
    <recommendedName>
        <fullName evidence="3">Cell envelope-related transcriptional attenuator domain-containing protein</fullName>
    </recommendedName>
</protein>
<dbReference type="InterPro" id="IPR050922">
    <property type="entry name" value="LytR/CpsA/Psr_CW_biosynth"/>
</dbReference>
<dbReference type="InterPro" id="IPR004474">
    <property type="entry name" value="LytR_CpsA_psr"/>
</dbReference>
<keyword evidence="2" id="KW-1133">Transmembrane helix</keyword>
<evidence type="ECO:0000313" key="4">
    <source>
        <dbReference type="EMBL" id="OGY86542.1"/>
    </source>
</evidence>
<feature type="transmembrane region" description="Helical" evidence="2">
    <location>
        <begin position="7"/>
        <end position="28"/>
    </location>
</feature>
<keyword evidence="2" id="KW-0812">Transmembrane</keyword>
<dbReference type="EMBL" id="MHKI01000018">
    <property type="protein sequence ID" value="OGY86542.1"/>
    <property type="molecule type" value="Genomic_DNA"/>
</dbReference>
<feature type="domain" description="Cell envelope-related transcriptional attenuator" evidence="3">
    <location>
        <begin position="50"/>
        <end position="206"/>
    </location>
</feature>
<dbReference type="NCBIfam" id="TIGR00350">
    <property type="entry name" value="lytR_cpsA_psr"/>
    <property type="match status" value="1"/>
</dbReference>
<dbReference type="AlphaFoldDB" id="A0A1G2BBN3"/>